<dbReference type="Gene3D" id="2.120.10.30">
    <property type="entry name" value="TolB, C-terminal domain"/>
    <property type="match status" value="1"/>
</dbReference>
<dbReference type="RefSeq" id="WP_166918044.1">
    <property type="nucleotide sequence ID" value="NZ_JAASRN010000001.1"/>
</dbReference>
<dbReference type="AlphaFoldDB" id="A0A846MMH0"/>
<sequence length="1089" mass="126109">MKRTSITYPLLIICLTLCLFCPMWHSQAQFIEGMTQRPFNKNRVQFKDFEWRFKTSPNLEFYYYEYGSRLSDFAILYAEEEFNRIADLIGYSPTQKIRLFIYNSVTDLMQSNVGLNTELLSIGGQVNFIRPIIEVPFTGSLYAFKQEISKGIAQVLLNEMMYGTGFREMLQSAQIFNLPEWYLSGMSAYAAYGWSQEMDDYMRTAIRSNKIRHPNRSVGDDATLVGQSFWNFIAQKYGEHHIASILNLTRITRDEELAFQNTLGKPFRDLVKEWRNFYTEISDKARKQYEPIKYDKVLNGNRNNKYALWQVKLSPDGRYVAYTLNQRGRYKVVVRDLRRQRKKVIMRGGFQVYTQRFNKQIPLIAWSDNHKLGVAFMKKGKSRIEVFHLDKRRKKKPVYAQTFEFFNQIVGFDISADATHFAISADRRGVANIESGVNDVYIYNTKEQFLKKVTPSDLYDDRDPVFVGNSNDIIIFSSNRPNDTLNLPPATYKDLNDDYNLFLYNPKISEELLTQLTYSNAQETQPECHDLEWVYYLSNENGINNLYRLNLQNGKQEILTNSLHDLRAFSVAQGNLAIRYFGSRKLKERLVLDRNAELSPKAAAPETYRLQLLRSKGYRASTPQKKKDAPPVNNFSADSLQKIAQDTLPAYDPENWSFDNYVFDPQIVKEFKQSNRQNEQNQISRLIKKAQSSKKEVTIKGVFPYEPRFTAEQTVTTPLIDPLRGFGLLFEVRLADMLENHNFHAGILGITDLKSSNYFAEYNYLGKRIDVGARYDRKSIFVSNSDLIHRYSLNKIVGRIALPFTNALRMEGFAGYMNTRFTDIGVLSNPDVRDDYVHLKGQLVFDNTVSSGMNMLQGSRAMVSYEQNLGMGGNIEKSFDKLFVDLRHYQSLDREIVLATRFAYGHFGGKAPKQFMLGGMDNWMGAQTGGGSLSGNPLRVEPGIGNSDLLFHEFATNLRGFDYNAASGRQFFVFNAELRLPLIKYIFRETVKSRFFRNLQFIGFYDAGATWNDRGPWERNNDINTYIVRDGQTFEVIVRNYKNPYLMGFGWGVRTYLLGYYLKVDAAWSVNDFIVSDKPRYYFTLGYDF</sequence>
<keyword evidence="1" id="KW-0175">Coiled coil</keyword>
<dbReference type="InterPro" id="IPR011042">
    <property type="entry name" value="6-blade_b-propeller_TolB-like"/>
</dbReference>
<evidence type="ECO:0000313" key="2">
    <source>
        <dbReference type="EMBL" id="NIK72736.1"/>
    </source>
</evidence>
<feature type="coiled-coil region" evidence="1">
    <location>
        <begin position="669"/>
        <end position="696"/>
    </location>
</feature>
<keyword evidence="3" id="KW-1185">Reference proteome</keyword>
<dbReference type="Proteomes" id="UP000537126">
    <property type="component" value="Unassembled WGS sequence"/>
</dbReference>
<reference evidence="2 3" key="1">
    <citation type="submission" date="2020-03" db="EMBL/GenBank/DDBJ databases">
        <title>Genomic Encyclopedia of Type Strains, Phase IV (KMG-IV): sequencing the most valuable type-strain genomes for metagenomic binning, comparative biology and taxonomic classification.</title>
        <authorList>
            <person name="Goeker M."/>
        </authorList>
    </citation>
    <scope>NUCLEOTIDE SEQUENCE [LARGE SCALE GENOMIC DNA]</scope>
    <source>
        <strain evidence="2 3">DSM 5718</strain>
    </source>
</reference>
<gene>
    <name evidence="2" type="ORF">FHS56_000222</name>
</gene>
<comment type="caution">
    <text evidence="2">The sequence shown here is derived from an EMBL/GenBank/DDBJ whole genome shotgun (WGS) entry which is preliminary data.</text>
</comment>
<evidence type="ECO:0000256" key="1">
    <source>
        <dbReference type="SAM" id="Coils"/>
    </source>
</evidence>
<dbReference type="EMBL" id="JAASRN010000001">
    <property type="protein sequence ID" value="NIK72736.1"/>
    <property type="molecule type" value="Genomic_DNA"/>
</dbReference>
<dbReference type="Gene3D" id="2.40.160.50">
    <property type="entry name" value="membrane protein fhac: a member of the omp85/tpsb transporter family"/>
    <property type="match status" value="1"/>
</dbReference>
<proteinExistence type="predicted"/>
<organism evidence="2 3">
    <name type="scientific">Thermonema lapsum</name>
    <dbReference type="NCBI Taxonomy" id="28195"/>
    <lineage>
        <taxon>Bacteria</taxon>
        <taxon>Pseudomonadati</taxon>
        <taxon>Bacteroidota</taxon>
        <taxon>Cytophagia</taxon>
        <taxon>Cytophagales</taxon>
        <taxon>Thermonemataceae</taxon>
        <taxon>Thermonema</taxon>
    </lineage>
</organism>
<evidence type="ECO:0000313" key="3">
    <source>
        <dbReference type="Proteomes" id="UP000537126"/>
    </source>
</evidence>
<accession>A0A846MMH0</accession>
<dbReference type="SUPFAM" id="SSF82171">
    <property type="entry name" value="DPP6 N-terminal domain-like"/>
    <property type="match status" value="1"/>
</dbReference>
<protein>
    <submittedName>
        <fullName evidence="2">Tol biopolymer transport system component</fullName>
    </submittedName>
</protein>
<name>A0A846MMH0_9BACT</name>
<dbReference type="PANTHER" id="PTHR36842">
    <property type="entry name" value="PROTEIN TOLB HOMOLOG"/>
    <property type="match status" value="1"/>
</dbReference>